<reference evidence="1 2" key="1">
    <citation type="submission" date="2024-09" db="EMBL/GenBank/DDBJ databases">
        <authorList>
            <person name="Sun Q."/>
            <person name="Mori K."/>
        </authorList>
    </citation>
    <scope>NUCLEOTIDE SEQUENCE [LARGE SCALE GENOMIC DNA]</scope>
    <source>
        <strain evidence="1 2">CCM 7650</strain>
    </source>
</reference>
<name>A0ABV6FQ77_9BACT</name>
<gene>
    <name evidence="1" type="ORF">ACFFIP_04970</name>
</gene>
<sequence>MTLLEIFSAPIASGAQLFLLILCVLIGLGAGLSAVDLRNTTPPKESKDNK</sequence>
<evidence type="ECO:0000313" key="2">
    <source>
        <dbReference type="Proteomes" id="UP001589797"/>
    </source>
</evidence>
<comment type="caution">
    <text evidence="1">The sequence shown here is derived from an EMBL/GenBank/DDBJ whole genome shotgun (WGS) entry which is preliminary data.</text>
</comment>
<evidence type="ECO:0000313" key="1">
    <source>
        <dbReference type="EMBL" id="MFC0262026.1"/>
    </source>
</evidence>
<protein>
    <submittedName>
        <fullName evidence="1">Uncharacterized protein</fullName>
    </submittedName>
</protein>
<organism evidence="1 2">
    <name type="scientific">Fontibacter flavus</name>
    <dbReference type="NCBI Taxonomy" id="654838"/>
    <lineage>
        <taxon>Bacteria</taxon>
        <taxon>Pseudomonadati</taxon>
        <taxon>Bacteroidota</taxon>
        <taxon>Cytophagia</taxon>
        <taxon>Cytophagales</taxon>
        <taxon>Cyclobacteriaceae</taxon>
        <taxon>Fontibacter</taxon>
    </lineage>
</organism>
<dbReference type="RefSeq" id="WP_382386468.1">
    <property type="nucleotide sequence ID" value="NZ_JBHLWI010000009.1"/>
</dbReference>
<accession>A0ABV6FQ77</accession>
<keyword evidence="2" id="KW-1185">Reference proteome</keyword>
<proteinExistence type="predicted"/>
<dbReference type="EMBL" id="JBHLWI010000009">
    <property type="protein sequence ID" value="MFC0262026.1"/>
    <property type="molecule type" value="Genomic_DNA"/>
</dbReference>
<dbReference type="Proteomes" id="UP001589797">
    <property type="component" value="Unassembled WGS sequence"/>
</dbReference>